<sequence>MNSFPPTLWPFPAFSFQGAYALDDKMIENWRKMMGLNSDFAKSWMDEAQFDWASCFMPQDPEELYARQWSNQMPFLSIPMHYATAMLEQGAAMQRTWLDSWGRMFGMFGLPTLLPAMPVMPDIAAVATSGGDIVDVPAVAVRETPRKGKSG</sequence>
<reference evidence="2" key="3">
    <citation type="submission" date="2022-05" db="EMBL/GenBank/DDBJ databases">
        <authorList>
            <person name="Kunte H.-J."/>
        </authorList>
    </citation>
    <scope>NUCLEOTIDE SEQUENCE</scope>
    <source>
        <strain evidence="2">G5</strain>
    </source>
</reference>
<evidence type="ECO:0000313" key="2">
    <source>
        <dbReference type="EMBL" id="URF07365.1"/>
    </source>
</evidence>
<accession>A0AAE9L5L4</accession>
<dbReference type="KEGG" id="ccam:M5D45_19350"/>
<organism evidence="2 4">
    <name type="scientific">Cupriavidus campinensis</name>
    <dbReference type="NCBI Taxonomy" id="151783"/>
    <lineage>
        <taxon>Bacteria</taxon>
        <taxon>Pseudomonadati</taxon>
        <taxon>Pseudomonadota</taxon>
        <taxon>Betaproteobacteria</taxon>
        <taxon>Burkholderiales</taxon>
        <taxon>Burkholderiaceae</taxon>
        <taxon>Cupriavidus</taxon>
    </lineage>
</organism>
<dbReference type="RefSeq" id="WP_144203012.1">
    <property type="nucleotide sequence ID" value="NZ_CAJPVH010000059.1"/>
</dbReference>
<evidence type="ECO:0000313" key="3">
    <source>
        <dbReference type="Proteomes" id="UP000318943"/>
    </source>
</evidence>
<dbReference type="AlphaFoldDB" id="A0AAE9L5L4"/>
<keyword evidence="3" id="KW-1185">Reference proteome</keyword>
<dbReference type="Proteomes" id="UP000318943">
    <property type="component" value="Unassembled WGS sequence"/>
</dbReference>
<name>A0AAE9L5L4_9BURK</name>
<reference evidence="1 3" key="1">
    <citation type="submission" date="2019-05" db="EMBL/GenBank/DDBJ databases">
        <title>Whole genome sequence analysis of Cupriavidus campinensis S14E4C strain.</title>
        <authorList>
            <person name="Abbaszade G."/>
            <person name="Szabo A."/>
            <person name="Toumi M."/>
            <person name="Toth E."/>
        </authorList>
    </citation>
    <scope>NUCLEOTIDE SEQUENCE [LARGE SCALE GENOMIC DNA]</scope>
    <source>
        <strain evidence="1 3">S14E4C</strain>
    </source>
</reference>
<dbReference type="Proteomes" id="UP001056132">
    <property type="component" value="Chromosome 2"/>
</dbReference>
<dbReference type="EMBL" id="CP097331">
    <property type="protein sequence ID" value="URF07365.1"/>
    <property type="molecule type" value="Genomic_DNA"/>
</dbReference>
<reference evidence="2" key="2">
    <citation type="journal article" date="2022" name="Microbiol. Resour. Announc.">
        <title>Genome Sequence of Cupriavidus campinensis Strain G5, a Member of a Bacterial Consortium Capable of Polyethylene Degradation.</title>
        <authorList>
            <person name="Schneider B."/>
            <person name="Pfeiffer F."/>
            <person name="Dyall-Smith M."/>
            <person name="Kunte H.J."/>
        </authorList>
    </citation>
    <scope>NUCLEOTIDE SEQUENCE</scope>
    <source>
        <strain evidence="2">G5</strain>
    </source>
</reference>
<evidence type="ECO:0008006" key="5">
    <source>
        <dbReference type="Google" id="ProtNLM"/>
    </source>
</evidence>
<dbReference type="EMBL" id="VCIZ01000025">
    <property type="protein sequence ID" value="TSP09538.1"/>
    <property type="molecule type" value="Genomic_DNA"/>
</dbReference>
<evidence type="ECO:0000313" key="1">
    <source>
        <dbReference type="EMBL" id="TSP09538.1"/>
    </source>
</evidence>
<dbReference type="NCBIfam" id="NF045537">
    <property type="entry name" value="phasin_PhaP7"/>
    <property type="match status" value="1"/>
</dbReference>
<proteinExistence type="predicted"/>
<protein>
    <recommendedName>
        <fullName evidence="5">Phasin family protein</fullName>
    </recommendedName>
</protein>
<evidence type="ECO:0000313" key="4">
    <source>
        <dbReference type="Proteomes" id="UP001056132"/>
    </source>
</evidence>
<gene>
    <name evidence="1" type="ORF">FGG12_27265</name>
    <name evidence="2" type="ORF">M5D45_19350</name>
</gene>